<protein>
    <submittedName>
        <fullName evidence="1">(Fe-S)-cluster assembly protein</fullName>
    </submittedName>
</protein>
<sequence length="216" mass="23131">MVPVIPPGVGEGAGAGGSGRLYGMTKLWLAQEPAADEMLRHDPLALITAMLLDQQIPLEKAFVGPYRLAERMGVERLNATAIADYEPEAFAQLFSTPPAIHRFPGSMAERTQKLARAIADDYDGDAATIWTGAADGKDLFKRLSALPGFGKMKAQIFIALLGKQFGVQPAGWREVAGAYGEEGSLRSVADIRDAASLAKVREFKKQMKADAKAAKA</sequence>
<dbReference type="NCBIfam" id="TIGR03252">
    <property type="entry name" value="HhH-GPD-type base excision DNA repair protein"/>
    <property type="match status" value="1"/>
</dbReference>
<dbReference type="EMBL" id="BONF01000007">
    <property type="protein sequence ID" value="GIF79620.1"/>
    <property type="molecule type" value="Genomic_DNA"/>
</dbReference>
<organism evidence="1 2">
    <name type="scientific">Catellatospora bangladeshensis</name>
    <dbReference type="NCBI Taxonomy" id="310355"/>
    <lineage>
        <taxon>Bacteria</taxon>
        <taxon>Bacillati</taxon>
        <taxon>Actinomycetota</taxon>
        <taxon>Actinomycetes</taxon>
        <taxon>Micromonosporales</taxon>
        <taxon>Micromonosporaceae</taxon>
        <taxon>Catellatospora</taxon>
    </lineage>
</organism>
<gene>
    <name evidence="1" type="ORF">Cba03nite_09690</name>
</gene>
<dbReference type="InterPro" id="IPR011257">
    <property type="entry name" value="DNA_glycosylase"/>
</dbReference>
<keyword evidence="2" id="KW-1185">Reference proteome</keyword>
<reference evidence="1 2" key="1">
    <citation type="submission" date="2021-01" db="EMBL/GenBank/DDBJ databases">
        <title>Whole genome shotgun sequence of Catellatospora bangladeshensis NBRC 107357.</title>
        <authorList>
            <person name="Komaki H."/>
            <person name="Tamura T."/>
        </authorList>
    </citation>
    <scope>NUCLEOTIDE SEQUENCE [LARGE SCALE GENOMIC DNA]</scope>
    <source>
        <strain evidence="1 2">NBRC 107357</strain>
    </source>
</reference>
<accession>A0A8J3JII4</accession>
<evidence type="ECO:0000313" key="2">
    <source>
        <dbReference type="Proteomes" id="UP000601223"/>
    </source>
</evidence>
<dbReference type="GO" id="GO:0006281">
    <property type="term" value="P:DNA repair"/>
    <property type="evidence" value="ECO:0007669"/>
    <property type="project" value="InterPro"/>
</dbReference>
<dbReference type="AlphaFoldDB" id="A0A8J3JII4"/>
<proteinExistence type="predicted"/>
<dbReference type="GO" id="GO:0003824">
    <property type="term" value="F:catalytic activity"/>
    <property type="evidence" value="ECO:0007669"/>
    <property type="project" value="InterPro"/>
</dbReference>
<dbReference type="InterPro" id="IPR017658">
    <property type="entry name" value="HhH-GPD_base_excis"/>
</dbReference>
<dbReference type="SUPFAM" id="SSF48150">
    <property type="entry name" value="DNA-glycosylase"/>
    <property type="match status" value="1"/>
</dbReference>
<name>A0A8J3JII4_9ACTN</name>
<comment type="caution">
    <text evidence="1">The sequence shown here is derived from an EMBL/GenBank/DDBJ whole genome shotgun (WGS) entry which is preliminary data.</text>
</comment>
<evidence type="ECO:0000313" key="1">
    <source>
        <dbReference type="EMBL" id="GIF79620.1"/>
    </source>
</evidence>
<dbReference type="Proteomes" id="UP000601223">
    <property type="component" value="Unassembled WGS sequence"/>
</dbReference>